<evidence type="ECO:0000313" key="2">
    <source>
        <dbReference type="Proteomes" id="UP000195897"/>
    </source>
</evidence>
<accession>A0A1Y4LHM6</accession>
<dbReference type="InterPro" id="IPR016024">
    <property type="entry name" value="ARM-type_fold"/>
</dbReference>
<dbReference type="InterPro" id="IPR014825">
    <property type="entry name" value="DNA_alkylation"/>
</dbReference>
<dbReference type="CDD" id="cd06561">
    <property type="entry name" value="AlkD_like"/>
    <property type="match status" value="1"/>
</dbReference>
<evidence type="ECO:0000313" key="1">
    <source>
        <dbReference type="EMBL" id="OUP54371.1"/>
    </source>
</evidence>
<reference evidence="2" key="1">
    <citation type="submission" date="2017-04" db="EMBL/GenBank/DDBJ databases">
        <title>Function of individual gut microbiota members based on whole genome sequencing of pure cultures obtained from chicken caecum.</title>
        <authorList>
            <person name="Medvecky M."/>
            <person name="Cejkova D."/>
            <person name="Polansky O."/>
            <person name="Karasova D."/>
            <person name="Kubasova T."/>
            <person name="Cizek A."/>
            <person name="Rychlik I."/>
        </authorList>
    </citation>
    <scope>NUCLEOTIDE SEQUENCE [LARGE SCALE GENOMIC DNA]</scope>
    <source>
        <strain evidence="2">An180</strain>
    </source>
</reference>
<dbReference type="RefSeq" id="WP_087369747.1">
    <property type="nucleotide sequence ID" value="NZ_NFKK01000001.1"/>
</dbReference>
<name>A0A1Y4LHM6_9FIRM</name>
<sequence length="239" mass="27450">MIRQVTAERLQQAQDAGYQAFQKRLIPGKENILGVRMPVLRKLAQEIVRGDWRAWLDDPTPDTWYEETMIRGIVIATAPMEQHERFARTADFVPRIDNWAVCDGVCASFDLTDRAAWWDFIQPYLHSMEEFPARFGAVMALELFEGQGDLQRTLEALAGVPAQGYNARMGVAWALSMCGVRFPKQTLDFLEQSGLDTWTHRKTLQKMLESRRLTGDFRVVTQQSRNKLKSTEKPKRQTG</sequence>
<comment type="caution">
    <text evidence="1">The sequence shown here is derived from an EMBL/GenBank/DDBJ whole genome shotgun (WGS) entry which is preliminary data.</text>
</comment>
<dbReference type="SUPFAM" id="SSF48371">
    <property type="entry name" value="ARM repeat"/>
    <property type="match status" value="1"/>
</dbReference>
<dbReference type="AlphaFoldDB" id="A0A1Y4LHM6"/>
<evidence type="ECO:0008006" key="3">
    <source>
        <dbReference type="Google" id="ProtNLM"/>
    </source>
</evidence>
<dbReference type="Proteomes" id="UP000195897">
    <property type="component" value="Unassembled WGS sequence"/>
</dbReference>
<protein>
    <recommendedName>
        <fullName evidence="3">DNA alkylation repair protein</fullName>
    </recommendedName>
</protein>
<dbReference type="Pfam" id="PF08713">
    <property type="entry name" value="DNA_alkylation"/>
    <property type="match status" value="1"/>
</dbReference>
<proteinExistence type="predicted"/>
<dbReference type="Gene3D" id="1.25.10.90">
    <property type="match status" value="1"/>
</dbReference>
<organism evidence="1 2">
    <name type="scientific">Butyricicoccus pullicaecorum</name>
    <dbReference type="NCBI Taxonomy" id="501571"/>
    <lineage>
        <taxon>Bacteria</taxon>
        <taxon>Bacillati</taxon>
        <taxon>Bacillota</taxon>
        <taxon>Clostridia</taxon>
        <taxon>Eubacteriales</taxon>
        <taxon>Butyricicoccaceae</taxon>
        <taxon>Butyricicoccus</taxon>
    </lineage>
</organism>
<dbReference type="EMBL" id="NFKK01000001">
    <property type="protein sequence ID" value="OUP54371.1"/>
    <property type="molecule type" value="Genomic_DNA"/>
</dbReference>
<dbReference type="PANTHER" id="PTHR34070:SF1">
    <property type="entry name" value="DNA ALKYLATION REPAIR PROTEIN"/>
    <property type="match status" value="1"/>
</dbReference>
<dbReference type="PANTHER" id="PTHR34070">
    <property type="entry name" value="ARMADILLO-TYPE FOLD"/>
    <property type="match status" value="1"/>
</dbReference>
<gene>
    <name evidence="1" type="ORF">B5F17_00295</name>
</gene>